<keyword evidence="3 9" id="KW-0813">Transport</keyword>
<evidence type="ECO:0000256" key="5">
    <source>
        <dbReference type="ARBA" id="ARBA00022692"/>
    </source>
</evidence>
<protein>
    <submittedName>
        <fullName evidence="10">Amino acid ABC transporter permease</fullName>
    </submittedName>
</protein>
<dbReference type="EMBL" id="SBHX01000073">
    <property type="protein sequence ID" value="RWX23840.1"/>
    <property type="molecule type" value="Genomic_DNA"/>
</dbReference>
<comment type="subcellular location">
    <subcellularLocation>
        <location evidence="1">Cell inner membrane</location>
        <topology evidence="1">Multi-pass membrane protein</topology>
    </subcellularLocation>
    <subcellularLocation>
        <location evidence="9">Cell membrane</location>
        <topology evidence="9">Multi-pass membrane protein</topology>
    </subcellularLocation>
</comment>
<evidence type="ECO:0000256" key="3">
    <source>
        <dbReference type="ARBA" id="ARBA00022448"/>
    </source>
</evidence>
<keyword evidence="5 9" id="KW-0812">Transmembrane</keyword>
<comment type="similarity">
    <text evidence="2">Belongs to the binding-protein-dependent transport system permease family. HisMQ subfamily.</text>
</comment>
<feature type="transmembrane region" description="Helical" evidence="9">
    <location>
        <begin position="12"/>
        <end position="41"/>
    </location>
</feature>
<evidence type="ECO:0000256" key="8">
    <source>
        <dbReference type="ARBA" id="ARBA00023136"/>
    </source>
</evidence>
<organism evidence="10 11">
    <name type="scientific">Rhizobium leguminosarum</name>
    <dbReference type="NCBI Taxonomy" id="384"/>
    <lineage>
        <taxon>Bacteria</taxon>
        <taxon>Pseudomonadati</taxon>
        <taxon>Pseudomonadota</taxon>
        <taxon>Alphaproteobacteria</taxon>
        <taxon>Hyphomicrobiales</taxon>
        <taxon>Rhizobiaceae</taxon>
        <taxon>Rhizobium/Agrobacterium group</taxon>
        <taxon>Rhizobium</taxon>
    </lineage>
</organism>
<feature type="transmembrane region" description="Helical" evidence="9">
    <location>
        <begin position="62"/>
        <end position="82"/>
    </location>
</feature>
<dbReference type="Proteomes" id="UP000283817">
    <property type="component" value="Unassembled WGS sequence"/>
</dbReference>
<sequence length="216" mass="22947">MMSDFVNDIPLYAAGLATTIGVSLLGIFISVVGGIFLALALRSRLRLIAIPARGYIEFSRGAPLALVLFLLYYGGPQFGLLLSPHVAGIVGLGLYGAGPFAEIFRAGFSAIPKGEREAAEMLGLTPGQRFLNIELPQALRVTLPASVGQTINLVKESAVLSVITLGELTKVAGTISSITFAVVTPYLTIALLYWALVETIARLGFYAERRFTVKGS</sequence>
<dbReference type="GO" id="GO:0043190">
    <property type="term" value="C:ATP-binding cassette (ABC) transporter complex"/>
    <property type="evidence" value="ECO:0007669"/>
    <property type="project" value="InterPro"/>
</dbReference>
<keyword evidence="4" id="KW-1003">Cell membrane</keyword>
<dbReference type="Gene3D" id="1.10.3720.10">
    <property type="entry name" value="MetI-like"/>
    <property type="match status" value="1"/>
</dbReference>
<dbReference type="SUPFAM" id="SSF161098">
    <property type="entry name" value="MetI-like"/>
    <property type="match status" value="1"/>
</dbReference>
<dbReference type="AlphaFoldDB" id="A0A444HNE2"/>
<proteinExistence type="inferred from homology"/>
<keyword evidence="8 9" id="KW-0472">Membrane</keyword>
<evidence type="ECO:0000256" key="1">
    <source>
        <dbReference type="ARBA" id="ARBA00004429"/>
    </source>
</evidence>
<name>A0A444HNE2_RHILE</name>
<accession>A0A444HNE2</accession>
<dbReference type="InterPro" id="IPR043429">
    <property type="entry name" value="ArtM/GltK/GlnP/TcyL/YhdX-like"/>
</dbReference>
<dbReference type="PROSITE" id="PS50928">
    <property type="entry name" value="ABC_TM1"/>
    <property type="match status" value="1"/>
</dbReference>
<keyword evidence="6" id="KW-0029">Amino-acid transport</keyword>
<dbReference type="PANTHER" id="PTHR30614">
    <property type="entry name" value="MEMBRANE COMPONENT OF AMINO ACID ABC TRANSPORTER"/>
    <property type="match status" value="1"/>
</dbReference>
<evidence type="ECO:0000256" key="9">
    <source>
        <dbReference type="RuleBase" id="RU363032"/>
    </source>
</evidence>
<evidence type="ECO:0000256" key="6">
    <source>
        <dbReference type="ARBA" id="ARBA00022970"/>
    </source>
</evidence>
<dbReference type="NCBIfam" id="TIGR01726">
    <property type="entry name" value="HEQRo_perm_3TM"/>
    <property type="match status" value="1"/>
</dbReference>
<evidence type="ECO:0000313" key="11">
    <source>
        <dbReference type="Proteomes" id="UP000283817"/>
    </source>
</evidence>
<evidence type="ECO:0000256" key="4">
    <source>
        <dbReference type="ARBA" id="ARBA00022475"/>
    </source>
</evidence>
<dbReference type="GO" id="GO:0022857">
    <property type="term" value="F:transmembrane transporter activity"/>
    <property type="evidence" value="ECO:0007669"/>
    <property type="project" value="InterPro"/>
</dbReference>
<dbReference type="InterPro" id="IPR000515">
    <property type="entry name" value="MetI-like"/>
</dbReference>
<dbReference type="CDD" id="cd06261">
    <property type="entry name" value="TM_PBP2"/>
    <property type="match status" value="1"/>
</dbReference>
<reference evidence="10 11" key="1">
    <citation type="submission" date="2019-01" db="EMBL/GenBank/DDBJ databases">
        <title>RHIZO-ID as a novel technology for direct rhizobia identification.</title>
        <authorList>
            <person name="De Meyer S.E."/>
        </authorList>
    </citation>
    <scope>NUCLEOTIDE SEQUENCE [LARGE SCALE GENOMIC DNA]</scope>
    <source>
        <strain evidence="10 11">WSM448</strain>
    </source>
</reference>
<evidence type="ECO:0000256" key="2">
    <source>
        <dbReference type="ARBA" id="ARBA00010072"/>
    </source>
</evidence>
<feature type="transmembrane region" description="Helical" evidence="9">
    <location>
        <begin position="175"/>
        <end position="196"/>
    </location>
</feature>
<dbReference type="InterPro" id="IPR035906">
    <property type="entry name" value="MetI-like_sf"/>
</dbReference>
<dbReference type="InterPro" id="IPR010065">
    <property type="entry name" value="AA_ABC_transptr_permease_3TM"/>
</dbReference>
<dbReference type="PANTHER" id="PTHR30614:SF0">
    <property type="entry name" value="L-CYSTINE TRANSPORT SYSTEM PERMEASE PROTEIN TCYL"/>
    <property type="match status" value="1"/>
</dbReference>
<dbReference type="Pfam" id="PF00528">
    <property type="entry name" value="BPD_transp_1"/>
    <property type="match status" value="1"/>
</dbReference>
<dbReference type="GO" id="GO:0006865">
    <property type="term" value="P:amino acid transport"/>
    <property type="evidence" value="ECO:0007669"/>
    <property type="project" value="UniProtKB-KW"/>
</dbReference>
<evidence type="ECO:0000313" key="10">
    <source>
        <dbReference type="EMBL" id="RWX23840.1"/>
    </source>
</evidence>
<keyword evidence="7 9" id="KW-1133">Transmembrane helix</keyword>
<evidence type="ECO:0000256" key="7">
    <source>
        <dbReference type="ARBA" id="ARBA00022989"/>
    </source>
</evidence>
<comment type="caution">
    <text evidence="10">The sequence shown here is derived from an EMBL/GenBank/DDBJ whole genome shotgun (WGS) entry which is preliminary data.</text>
</comment>
<gene>
    <name evidence="10" type="ORF">EHI47_30155</name>
</gene>